<name>A0ABN1YC34_9ACTN</name>
<evidence type="ECO:0000313" key="2">
    <source>
        <dbReference type="Proteomes" id="UP001499863"/>
    </source>
</evidence>
<keyword evidence="2" id="KW-1185">Reference proteome</keyword>
<dbReference type="Proteomes" id="UP001499863">
    <property type="component" value="Unassembled WGS sequence"/>
</dbReference>
<proteinExistence type="predicted"/>
<gene>
    <name evidence="1" type="ORF">GCM10009639_48810</name>
</gene>
<evidence type="ECO:0000313" key="1">
    <source>
        <dbReference type="EMBL" id="GAA1403683.1"/>
    </source>
</evidence>
<accession>A0ABN1YC34</accession>
<reference evidence="1 2" key="1">
    <citation type="journal article" date="2019" name="Int. J. Syst. Evol. Microbiol.">
        <title>The Global Catalogue of Microorganisms (GCM) 10K type strain sequencing project: providing services to taxonomists for standard genome sequencing and annotation.</title>
        <authorList>
            <consortium name="The Broad Institute Genomics Platform"/>
            <consortium name="The Broad Institute Genome Sequencing Center for Infectious Disease"/>
            <person name="Wu L."/>
            <person name="Ma J."/>
        </authorList>
    </citation>
    <scope>NUCLEOTIDE SEQUENCE [LARGE SCALE GENOMIC DNA]</scope>
    <source>
        <strain evidence="1 2">JCM 12393</strain>
    </source>
</reference>
<comment type="caution">
    <text evidence="1">The sequence shown here is derived from an EMBL/GenBank/DDBJ whole genome shotgun (WGS) entry which is preliminary data.</text>
</comment>
<organism evidence="1 2">
    <name type="scientific">Kitasatospora putterlickiae</name>
    <dbReference type="NCBI Taxonomy" id="221725"/>
    <lineage>
        <taxon>Bacteria</taxon>
        <taxon>Bacillati</taxon>
        <taxon>Actinomycetota</taxon>
        <taxon>Actinomycetes</taxon>
        <taxon>Kitasatosporales</taxon>
        <taxon>Streptomycetaceae</taxon>
        <taxon>Kitasatospora</taxon>
    </lineage>
</organism>
<protein>
    <submittedName>
        <fullName evidence="1">Uncharacterized protein</fullName>
    </submittedName>
</protein>
<sequence length="74" mass="7468">MTSVWNSGFGAPGSLATGPLARCLASSAVMSKDLAMVTIGTPELTTTDSPQGCAATQTSWPAVRQAQINGTIGK</sequence>
<dbReference type="EMBL" id="BAAAKJ010000260">
    <property type="protein sequence ID" value="GAA1403683.1"/>
    <property type="molecule type" value="Genomic_DNA"/>
</dbReference>